<dbReference type="InterPro" id="IPR007867">
    <property type="entry name" value="GMC_OxRtase_C"/>
</dbReference>
<dbReference type="AlphaFoldDB" id="A0A850PFF9"/>
<evidence type="ECO:0000259" key="5">
    <source>
        <dbReference type="PROSITE" id="PS51379"/>
    </source>
</evidence>
<dbReference type="RefSeq" id="WP_176613598.1">
    <property type="nucleotide sequence ID" value="NZ_JABXXR010000055.1"/>
</dbReference>
<keyword evidence="2" id="KW-0285">Flavoprotein</keyword>
<name>A0A850PFF9_9PROT</name>
<protein>
    <submittedName>
        <fullName evidence="6">GMC family oxidoreductase</fullName>
    </submittedName>
</protein>
<dbReference type="InterPro" id="IPR017896">
    <property type="entry name" value="4Fe4S_Fe-S-bd"/>
</dbReference>
<gene>
    <name evidence="6" type="ORF">HUK82_08715</name>
</gene>
<evidence type="ECO:0000256" key="1">
    <source>
        <dbReference type="ARBA" id="ARBA00010790"/>
    </source>
</evidence>
<evidence type="ECO:0000256" key="4">
    <source>
        <dbReference type="ARBA" id="ARBA00023002"/>
    </source>
</evidence>
<evidence type="ECO:0000256" key="3">
    <source>
        <dbReference type="ARBA" id="ARBA00022827"/>
    </source>
</evidence>
<evidence type="ECO:0000313" key="7">
    <source>
        <dbReference type="Proteomes" id="UP000585665"/>
    </source>
</evidence>
<dbReference type="EMBL" id="JABXXR010000055">
    <property type="protein sequence ID" value="NVN40642.1"/>
    <property type="molecule type" value="Genomic_DNA"/>
</dbReference>
<dbReference type="GO" id="GO:0016614">
    <property type="term" value="F:oxidoreductase activity, acting on CH-OH group of donors"/>
    <property type="evidence" value="ECO:0007669"/>
    <property type="project" value="InterPro"/>
</dbReference>
<keyword evidence="3" id="KW-0274">FAD</keyword>
<dbReference type="Gene3D" id="3.50.50.60">
    <property type="entry name" value="FAD/NAD(P)-binding domain"/>
    <property type="match status" value="2"/>
</dbReference>
<accession>A0A850PFF9</accession>
<evidence type="ECO:0000313" key="6">
    <source>
        <dbReference type="EMBL" id="NVN40642.1"/>
    </source>
</evidence>
<evidence type="ECO:0000256" key="2">
    <source>
        <dbReference type="ARBA" id="ARBA00022630"/>
    </source>
</evidence>
<feature type="domain" description="4Fe-4S ferredoxin-type" evidence="5">
    <location>
        <begin position="190"/>
        <end position="220"/>
    </location>
</feature>
<dbReference type="InterPro" id="IPR036188">
    <property type="entry name" value="FAD/NAD-bd_sf"/>
</dbReference>
<keyword evidence="7" id="KW-1185">Reference proteome</keyword>
<comment type="similarity">
    <text evidence="1">Belongs to the GMC oxidoreductase family.</text>
</comment>
<dbReference type="PANTHER" id="PTHR46056">
    <property type="entry name" value="LONG-CHAIN-ALCOHOL OXIDASE"/>
    <property type="match status" value="1"/>
</dbReference>
<dbReference type="GO" id="GO:0050660">
    <property type="term" value="F:flavin adenine dinucleotide binding"/>
    <property type="evidence" value="ECO:0007669"/>
    <property type="project" value="InterPro"/>
</dbReference>
<organism evidence="6 7">
    <name type="scientific">Ameyamaea chiangmaiensis</name>
    <dbReference type="NCBI Taxonomy" id="442969"/>
    <lineage>
        <taxon>Bacteria</taxon>
        <taxon>Pseudomonadati</taxon>
        <taxon>Pseudomonadota</taxon>
        <taxon>Alphaproteobacteria</taxon>
        <taxon>Acetobacterales</taxon>
        <taxon>Acetobacteraceae</taxon>
        <taxon>Ameyamaea</taxon>
    </lineage>
</organism>
<dbReference type="PROSITE" id="PS51379">
    <property type="entry name" value="4FE4S_FER_2"/>
    <property type="match status" value="1"/>
</dbReference>
<proteinExistence type="inferred from homology"/>
<comment type="caution">
    <text evidence="6">The sequence shown here is derived from an EMBL/GenBank/DDBJ whole genome shotgun (WGS) entry which is preliminary data.</text>
</comment>
<keyword evidence="4" id="KW-0560">Oxidoreductase</keyword>
<dbReference type="InterPro" id="IPR000172">
    <property type="entry name" value="GMC_OxRdtase_N"/>
</dbReference>
<dbReference type="Proteomes" id="UP000585665">
    <property type="component" value="Unassembled WGS sequence"/>
</dbReference>
<dbReference type="SUPFAM" id="SSF51905">
    <property type="entry name" value="FAD/NAD(P)-binding domain"/>
    <property type="match status" value="1"/>
</dbReference>
<reference evidence="6 7" key="1">
    <citation type="submission" date="2020-06" db="EMBL/GenBank/DDBJ databases">
        <title>Description of novel acetic acid bacteria.</title>
        <authorList>
            <person name="Sombolestani A."/>
        </authorList>
    </citation>
    <scope>NUCLEOTIDE SEQUENCE [LARGE SCALE GENOMIC DNA]</scope>
    <source>
        <strain evidence="6 7">LMG 27010</strain>
    </source>
</reference>
<dbReference type="SUPFAM" id="SSF54373">
    <property type="entry name" value="FAD-linked reductases, C-terminal domain"/>
    <property type="match status" value="1"/>
</dbReference>
<sequence>MTAVRDRRPEDRADVVVVGTGAGGAPLLAELAAAGLHVVALEAGPVFRPDTFTPDEATAAELYWRDERLSAGENPQAFGGNNSGTGVGGSMLHYGAFMPRMDARDFHLFNETGQGCDWPFGAAELEPWVVQVEETIGVSGPATYPWDPERRYAYAPAARNAPAEIMVRAASAIGLTCTDAPAAVITQTREQPHYGRRLGCVGCGACHQGCRNDAKSGPVNTWLPLARAAGADIRSGCMVNGLERDGTGRISAVLYREQGVDRRLPCRAVVLSAGAVETPRLLLHTGLANGSGQVGRNYMTHVATQVWGSFDEEIRPNRGYPSAIISEDMMRPADADFAGGYLIQSLGMMPATWANLVARSRGLWGESLVRALRRYNFSAGVGINGEGLPSESNRVELSCEADASGMPKPRIFHNNGPNERAMHDHAARLLTRLWAAAGAHDIWVAERAAHMIGTCRMGTDPRNAVVDPFGRSFDIDNLWICDHSVFPSAAAANPALTIMALSLRTARALRLTL</sequence>
<dbReference type="Pfam" id="PF00732">
    <property type="entry name" value="GMC_oxred_N"/>
    <property type="match status" value="1"/>
</dbReference>
<dbReference type="Pfam" id="PF05199">
    <property type="entry name" value="GMC_oxred_C"/>
    <property type="match status" value="1"/>
</dbReference>
<dbReference type="PANTHER" id="PTHR46056:SF12">
    <property type="entry name" value="LONG-CHAIN-ALCOHOL OXIDASE"/>
    <property type="match status" value="1"/>
</dbReference>